<evidence type="ECO:0000313" key="2">
    <source>
        <dbReference type="EMBL" id="CAM74320.1"/>
    </source>
</evidence>
<organism evidence="2">
    <name type="scientific">Magnetospirillum gryphiswaldense</name>
    <dbReference type="NCBI Taxonomy" id="55518"/>
    <lineage>
        <taxon>Bacteria</taxon>
        <taxon>Pseudomonadati</taxon>
        <taxon>Pseudomonadota</taxon>
        <taxon>Alphaproteobacteria</taxon>
        <taxon>Rhodospirillales</taxon>
        <taxon>Rhodospirillaceae</taxon>
        <taxon>Magnetospirillum</taxon>
    </lineage>
</organism>
<accession>A4TUL3</accession>
<gene>
    <name evidence="2" type="ORF">MGR_2936</name>
</gene>
<name>A4TUL3_9PROT</name>
<feature type="region of interest" description="Disordered" evidence="1">
    <location>
        <begin position="63"/>
        <end position="83"/>
    </location>
</feature>
<evidence type="ECO:0000256" key="1">
    <source>
        <dbReference type="SAM" id="MobiDB-lite"/>
    </source>
</evidence>
<sequence length="83" mass="8864">MLLVSLVQKVCDSHGQVKALGDRGARKQVEDGISAGWAAGVLARSGRGRIVYPMLAVGEARRRPKSDRVVGESEPPFDCGLTM</sequence>
<protein>
    <submittedName>
        <fullName evidence="2">Uncharacterized protein</fullName>
    </submittedName>
</protein>
<proteinExistence type="predicted"/>
<dbReference type="EMBL" id="CU459003">
    <property type="protein sequence ID" value="CAM74320.1"/>
    <property type="molecule type" value="Genomic_DNA"/>
</dbReference>
<reference evidence="2" key="1">
    <citation type="journal article" date="2007" name="J. Bacteriol.">
        <title>Comparative genome analysis of four magnetotactic bacteria reveals a complex set of group-specific genes implicated in magnetosome biomineralization and function.</title>
        <authorList>
            <person name="Richter M."/>
            <person name="Kube M."/>
            <person name="Bazylinski D.A."/>
            <person name="Lombardot T."/>
            <person name="Gloeckner F.O."/>
            <person name="Reinhardt R."/>
            <person name="Schueler D."/>
        </authorList>
    </citation>
    <scope>NUCLEOTIDE SEQUENCE</scope>
    <source>
        <strain evidence="2">MSR-1</strain>
    </source>
</reference>
<dbReference type="AlphaFoldDB" id="A4TUL3"/>